<evidence type="ECO:0000313" key="1">
    <source>
        <dbReference type="EMBL" id="MBK6301402.1"/>
    </source>
</evidence>
<dbReference type="EMBL" id="JADIXZ010000004">
    <property type="protein sequence ID" value="MBK6301402.1"/>
    <property type="molecule type" value="Genomic_DNA"/>
</dbReference>
<dbReference type="AlphaFoldDB" id="A0A934X5C9"/>
<dbReference type="Proteomes" id="UP000718281">
    <property type="component" value="Unassembled WGS sequence"/>
</dbReference>
<proteinExistence type="predicted"/>
<comment type="caution">
    <text evidence="1">The sequence shown here is derived from an EMBL/GenBank/DDBJ whole genome shotgun (WGS) entry which is preliminary data.</text>
</comment>
<organism evidence="1 2">
    <name type="scientific">Candidatus Phosphoribacter hodrii</name>
    <dbReference type="NCBI Taxonomy" id="2953743"/>
    <lineage>
        <taxon>Bacteria</taxon>
        <taxon>Bacillati</taxon>
        <taxon>Actinomycetota</taxon>
        <taxon>Actinomycetes</taxon>
        <taxon>Micrococcales</taxon>
        <taxon>Dermatophilaceae</taxon>
        <taxon>Candidatus Phosphoribacter</taxon>
    </lineage>
</organism>
<gene>
    <name evidence="1" type="ORF">IPF40_10255</name>
</gene>
<protein>
    <submittedName>
        <fullName evidence="1">Uncharacterized protein</fullName>
    </submittedName>
</protein>
<accession>A0A934X5C9</accession>
<reference evidence="1 2" key="1">
    <citation type="submission" date="2020-10" db="EMBL/GenBank/DDBJ databases">
        <title>Connecting structure to function with the recovery of over 1000 high-quality activated sludge metagenome-assembled genomes encoding full-length rRNA genes using long-read sequencing.</title>
        <authorList>
            <person name="Singleton C.M."/>
            <person name="Petriglieri F."/>
            <person name="Kristensen J.M."/>
            <person name="Kirkegaard R.H."/>
            <person name="Michaelsen T.Y."/>
            <person name="Andersen M.H."/>
            <person name="Karst S.M."/>
            <person name="Dueholm M.S."/>
            <person name="Nielsen P.H."/>
            <person name="Albertsen M."/>
        </authorList>
    </citation>
    <scope>NUCLEOTIDE SEQUENCE [LARGE SCALE GENOMIC DNA]</scope>
    <source>
        <strain evidence="1">AalE_18-Q3-R2-46_BAT3C.188</strain>
    </source>
</reference>
<evidence type="ECO:0000313" key="2">
    <source>
        <dbReference type="Proteomes" id="UP000718281"/>
    </source>
</evidence>
<name>A0A934X5C9_9MICO</name>
<sequence>MTEEQHDHEVTTPYSETLRAVADSEPLTWPADDTTVTETGDALAALAEDQLKAHMVVGRMY</sequence>